<dbReference type="OrthoDB" id="6356248at2759"/>
<name>A0A7T8QTL0_CALRO</name>
<feature type="region of interest" description="Disordered" evidence="8">
    <location>
        <begin position="147"/>
        <end position="202"/>
    </location>
</feature>
<keyword evidence="3" id="KW-1003">Cell membrane</keyword>
<evidence type="ECO:0000313" key="10">
    <source>
        <dbReference type="Proteomes" id="UP000595437"/>
    </source>
</evidence>
<accession>A0A7T8QTL0</accession>
<dbReference type="AlphaFoldDB" id="A0A7T8QTL0"/>
<evidence type="ECO:0000256" key="6">
    <source>
        <dbReference type="ARBA" id="ARBA00023136"/>
    </source>
</evidence>
<feature type="transmembrane region" description="Helical" evidence="7">
    <location>
        <begin position="73"/>
        <end position="97"/>
    </location>
</feature>
<proteinExistence type="inferred from homology"/>
<sequence length="371" mass="41830">MTIWVIYQDTDFCQTLWEERFYNAIVGVIYCFCFFNLKEGRSRYRAAIFYSIIITENLAFLGVYYWVTEKEWMGIGAVGIVLLGTALGMTSMLLYYGYFHPGGKIRMCVERESYDFEKSETASSSPDFVIHDNSKYATPFKKINSLSPSSLSGKPSDKPKIQHSRSFKRPCPPKRRFSPERTMPMMQTPHGTTSPTLPTALTPVKPCSFSPNNETYMSIEKSTPMAASTVLEDNNESIESSTTYMAIRSSSSQGNQPEKNDTYMSLNSPILINSSQEDSTISNESLITVINRKNTLLARSHQAAKANIANSEKVLLKRSPVVKDITSGYAQISPIDKVVSQQKKRDFTIIVPPFPRLRRTEPLDPPKLPPK</sequence>
<evidence type="ECO:0000256" key="8">
    <source>
        <dbReference type="SAM" id="MobiDB-lite"/>
    </source>
</evidence>
<feature type="compositionally biased region" description="Low complexity" evidence="8">
    <location>
        <begin position="192"/>
        <end position="202"/>
    </location>
</feature>
<evidence type="ECO:0000256" key="7">
    <source>
        <dbReference type="RuleBase" id="RU910716"/>
    </source>
</evidence>
<evidence type="ECO:0000313" key="9">
    <source>
        <dbReference type="EMBL" id="QQP54606.1"/>
    </source>
</evidence>
<dbReference type="GO" id="GO:0005886">
    <property type="term" value="C:plasma membrane"/>
    <property type="evidence" value="ECO:0007669"/>
    <property type="project" value="UniProtKB-SubCell"/>
</dbReference>
<evidence type="ECO:0000256" key="2">
    <source>
        <dbReference type="ARBA" id="ARBA00008789"/>
    </source>
</evidence>
<feature type="compositionally biased region" description="Basic residues" evidence="8">
    <location>
        <begin position="161"/>
        <end position="176"/>
    </location>
</feature>
<comment type="similarity">
    <text evidence="2 7">Belongs to the XK family.</text>
</comment>
<feature type="non-terminal residue" evidence="9">
    <location>
        <position position="1"/>
    </location>
</feature>
<reference evidence="10" key="1">
    <citation type="submission" date="2021-01" db="EMBL/GenBank/DDBJ databases">
        <title>Caligus Genome Assembly.</title>
        <authorList>
            <person name="Gallardo-Escarate C."/>
        </authorList>
    </citation>
    <scope>NUCLEOTIDE SEQUENCE [LARGE SCALE GENOMIC DNA]</scope>
</reference>
<keyword evidence="6 7" id="KW-0472">Membrane</keyword>
<dbReference type="PANTHER" id="PTHR16024">
    <property type="entry name" value="XK-RELATED PROTEIN"/>
    <property type="match status" value="1"/>
</dbReference>
<feature type="transmembrane region" description="Helical" evidence="7">
    <location>
        <begin position="20"/>
        <end position="37"/>
    </location>
</feature>
<evidence type="ECO:0000256" key="3">
    <source>
        <dbReference type="ARBA" id="ARBA00022475"/>
    </source>
</evidence>
<feature type="transmembrane region" description="Helical" evidence="7">
    <location>
        <begin position="49"/>
        <end position="67"/>
    </location>
</feature>
<gene>
    <name evidence="9" type="ORF">FKW44_007490</name>
</gene>
<comment type="subcellular location">
    <subcellularLocation>
        <location evidence="1">Cell membrane</location>
        <topology evidence="1">Multi-pass membrane protein</topology>
    </subcellularLocation>
    <subcellularLocation>
        <location evidence="7">Membrane</location>
        <topology evidence="7">Multi-pass membrane protein</topology>
    </subcellularLocation>
</comment>
<evidence type="ECO:0000256" key="4">
    <source>
        <dbReference type="ARBA" id="ARBA00022692"/>
    </source>
</evidence>
<dbReference type="Pfam" id="PF09815">
    <property type="entry name" value="XK-related"/>
    <property type="match status" value="1"/>
</dbReference>
<dbReference type="EMBL" id="CP045894">
    <property type="protein sequence ID" value="QQP54606.1"/>
    <property type="molecule type" value="Genomic_DNA"/>
</dbReference>
<dbReference type="InterPro" id="IPR018629">
    <property type="entry name" value="XK-rel"/>
</dbReference>
<dbReference type="InterPro" id="IPR050895">
    <property type="entry name" value="XK-related_scramblase"/>
</dbReference>
<dbReference type="PANTHER" id="PTHR16024:SF28">
    <property type="entry name" value="XK-RELATED PROTEIN"/>
    <property type="match status" value="1"/>
</dbReference>
<protein>
    <recommendedName>
        <fullName evidence="7">XK-related protein</fullName>
    </recommendedName>
</protein>
<keyword evidence="4 7" id="KW-0812">Transmembrane</keyword>
<keyword evidence="5 7" id="KW-1133">Transmembrane helix</keyword>
<keyword evidence="10" id="KW-1185">Reference proteome</keyword>
<organism evidence="9 10">
    <name type="scientific">Caligus rogercresseyi</name>
    <name type="common">Sea louse</name>
    <dbReference type="NCBI Taxonomy" id="217165"/>
    <lineage>
        <taxon>Eukaryota</taxon>
        <taxon>Metazoa</taxon>
        <taxon>Ecdysozoa</taxon>
        <taxon>Arthropoda</taxon>
        <taxon>Crustacea</taxon>
        <taxon>Multicrustacea</taxon>
        <taxon>Hexanauplia</taxon>
        <taxon>Copepoda</taxon>
        <taxon>Siphonostomatoida</taxon>
        <taxon>Caligidae</taxon>
        <taxon>Caligus</taxon>
    </lineage>
</organism>
<evidence type="ECO:0000256" key="5">
    <source>
        <dbReference type="ARBA" id="ARBA00022989"/>
    </source>
</evidence>
<evidence type="ECO:0000256" key="1">
    <source>
        <dbReference type="ARBA" id="ARBA00004651"/>
    </source>
</evidence>
<dbReference type="Proteomes" id="UP000595437">
    <property type="component" value="Chromosome 5"/>
</dbReference>